<name>A0A7W9ENW3_9HYPH</name>
<dbReference type="EMBL" id="JACIJG010000011">
    <property type="protein sequence ID" value="MBB5703156.1"/>
    <property type="molecule type" value="Genomic_DNA"/>
</dbReference>
<evidence type="ECO:0000256" key="1">
    <source>
        <dbReference type="SAM" id="Phobius"/>
    </source>
</evidence>
<dbReference type="InterPro" id="IPR029058">
    <property type="entry name" value="AB_hydrolase_fold"/>
</dbReference>
<proteinExistence type="predicted"/>
<dbReference type="SUPFAM" id="SSF53474">
    <property type="entry name" value="alpha/beta-Hydrolases"/>
    <property type="match status" value="1"/>
</dbReference>
<dbReference type="Proteomes" id="UP000555546">
    <property type="component" value="Unassembled WGS sequence"/>
</dbReference>
<keyword evidence="1" id="KW-0812">Transmembrane</keyword>
<gene>
    <name evidence="2" type="ORF">FHS76_003052</name>
</gene>
<evidence type="ECO:0000313" key="3">
    <source>
        <dbReference type="Proteomes" id="UP000555546"/>
    </source>
</evidence>
<keyword evidence="1" id="KW-0472">Membrane</keyword>
<dbReference type="AlphaFoldDB" id="A0A7W9ENW3"/>
<evidence type="ECO:0000313" key="2">
    <source>
        <dbReference type="EMBL" id="MBB5703156.1"/>
    </source>
</evidence>
<evidence type="ECO:0008006" key="4">
    <source>
        <dbReference type="Google" id="ProtNLM"/>
    </source>
</evidence>
<feature type="transmembrane region" description="Helical" evidence="1">
    <location>
        <begin position="177"/>
        <end position="194"/>
    </location>
</feature>
<keyword evidence="1" id="KW-1133">Transmembrane helix</keyword>
<feature type="transmembrane region" description="Helical" evidence="1">
    <location>
        <begin position="144"/>
        <end position="165"/>
    </location>
</feature>
<reference evidence="2 3" key="1">
    <citation type="submission" date="2020-08" db="EMBL/GenBank/DDBJ databases">
        <title>Genomic Encyclopedia of Type Strains, Phase IV (KMG-IV): sequencing the most valuable type-strain genomes for metagenomic binning, comparative biology and taxonomic classification.</title>
        <authorList>
            <person name="Goeker M."/>
        </authorList>
    </citation>
    <scope>NUCLEOTIDE SEQUENCE [LARGE SCALE GENOMIC DNA]</scope>
    <source>
        <strain evidence="2 3">DSM 26944</strain>
    </source>
</reference>
<comment type="caution">
    <text evidence="2">The sequence shown here is derived from an EMBL/GenBank/DDBJ whole genome shotgun (WGS) entry which is preliminary data.</text>
</comment>
<feature type="transmembrane region" description="Helical" evidence="1">
    <location>
        <begin position="119"/>
        <end position="138"/>
    </location>
</feature>
<accession>A0A7W9ENW3</accession>
<protein>
    <recommendedName>
        <fullName evidence="4">Alpha/beta hydrolase</fullName>
    </recommendedName>
</protein>
<sequence length="424" mass="48280">MTGLFQPALAFVGTATPPFPLSPDSSMPIRKRLVIQFTGYEGLHPKAVRVRHAQALKDFDRLWKAKTRLPPMRDEPDDCGTMTAVTEGNGWRTETEFCQFGTADIFDDYAERSTPRRMLTGFHAFMNILFTGTLWRYLMTSWRFVLFFLWPFLLSLAILAVAILLAAGPLIAGFSPFHLVWSVPLAAFAATLLVRKPGDRFFMSYLLDDWSAAYDRIHGRNDKLVRRREAFAEAMKRKIEASGADEVIVVAHSLGTVPAVEALADLQRERPDLLARQPVSLLAIGSCLMMIALHPKAKALREDVRVVIGESPVLWSEFQVLTDIIHFYGSNPARTLKIETANPPLINRIRFKHVHSDNRYKRSKGNFFLMHLLYMRGAEKKNFYDFGMFLHGPFFFRDLMTDYKGKAAPLDEEGRLPIEYRDAT</sequence>
<keyword evidence="3" id="KW-1185">Reference proteome</keyword>
<organism evidence="2 3">
    <name type="scientific">Brucella daejeonensis</name>
    <dbReference type="NCBI Taxonomy" id="659015"/>
    <lineage>
        <taxon>Bacteria</taxon>
        <taxon>Pseudomonadati</taxon>
        <taxon>Pseudomonadota</taxon>
        <taxon>Alphaproteobacteria</taxon>
        <taxon>Hyphomicrobiales</taxon>
        <taxon>Brucellaceae</taxon>
        <taxon>Brucella/Ochrobactrum group</taxon>
        <taxon>Brucella</taxon>
    </lineage>
</organism>